<keyword evidence="1" id="KW-0812">Transmembrane</keyword>
<dbReference type="EMBL" id="JBJVNW010000004">
    <property type="protein sequence ID" value="MFM9517532.1"/>
    <property type="molecule type" value="Genomic_DNA"/>
</dbReference>
<comment type="caution">
    <text evidence="2">The sequence shown here is derived from an EMBL/GenBank/DDBJ whole genome shotgun (WGS) entry which is preliminary data.</text>
</comment>
<reference evidence="2 3" key="1">
    <citation type="submission" date="2024-12" db="EMBL/GenBank/DDBJ databases">
        <title>Pseudomonas species isolated from Lotus nodules promote plant growth.</title>
        <authorList>
            <person name="Yu Y.-H."/>
            <person name="Kurtenbach J."/>
            <person name="Crosbie D."/>
            <person name="Brachmann A."/>
            <person name="Marin M."/>
        </authorList>
    </citation>
    <scope>NUCLEOTIDE SEQUENCE [LARGE SCALE GENOMIC DNA]</scope>
    <source>
        <strain evidence="2 3">PLb12A</strain>
    </source>
</reference>
<organism evidence="2 3">
    <name type="scientific">Pseudomonas monachiensis</name>
    <dbReference type="NCBI Taxonomy" id="3060212"/>
    <lineage>
        <taxon>Bacteria</taxon>
        <taxon>Pseudomonadati</taxon>
        <taxon>Pseudomonadota</taxon>
        <taxon>Gammaproteobacteria</taxon>
        <taxon>Pseudomonadales</taxon>
        <taxon>Pseudomonadaceae</taxon>
        <taxon>Pseudomonas</taxon>
    </lineage>
</organism>
<accession>A0ABW9H614</accession>
<evidence type="ECO:0000256" key="1">
    <source>
        <dbReference type="SAM" id="Phobius"/>
    </source>
</evidence>
<protein>
    <submittedName>
        <fullName evidence="2">Uncharacterized protein</fullName>
    </submittedName>
</protein>
<feature type="transmembrane region" description="Helical" evidence="1">
    <location>
        <begin position="45"/>
        <end position="65"/>
    </location>
</feature>
<dbReference type="Proteomes" id="UP001631987">
    <property type="component" value="Unassembled WGS sequence"/>
</dbReference>
<name>A0ABW9H614_9PSED</name>
<keyword evidence="1" id="KW-0472">Membrane</keyword>
<evidence type="ECO:0000313" key="3">
    <source>
        <dbReference type="Proteomes" id="UP001631987"/>
    </source>
</evidence>
<keyword evidence="1" id="KW-1133">Transmembrane helix</keyword>
<sequence length="96" mass="10625">MIVAEDQRIAAFGSSYTHHTSRIKSGLDFKYPYDKAVSMISMSTFHAMLIPILAGMLLLAVGFNFRDKNAGVFAMWIGMLTILATVVIKILAKLNE</sequence>
<proteinExistence type="predicted"/>
<dbReference type="RefSeq" id="WP_056721789.1">
    <property type="nucleotide sequence ID" value="NZ_CP178857.1"/>
</dbReference>
<evidence type="ECO:0000313" key="2">
    <source>
        <dbReference type="EMBL" id="MFM9517532.1"/>
    </source>
</evidence>
<keyword evidence="3" id="KW-1185">Reference proteome</keyword>
<feature type="transmembrane region" description="Helical" evidence="1">
    <location>
        <begin position="71"/>
        <end position="92"/>
    </location>
</feature>
<gene>
    <name evidence="2" type="ORF">ACKKH4_09755</name>
</gene>